<evidence type="ECO:0000313" key="2">
    <source>
        <dbReference type="Proteomes" id="UP001054837"/>
    </source>
</evidence>
<gene>
    <name evidence="1" type="ORF">CDAR_467721</name>
</gene>
<evidence type="ECO:0000313" key="1">
    <source>
        <dbReference type="EMBL" id="GIY34294.1"/>
    </source>
</evidence>
<comment type="caution">
    <text evidence="1">The sequence shown here is derived from an EMBL/GenBank/DDBJ whole genome shotgun (WGS) entry which is preliminary data.</text>
</comment>
<reference evidence="1 2" key="1">
    <citation type="submission" date="2021-06" db="EMBL/GenBank/DDBJ databases">
        <title>Caerostris darwini draft genome.</title>
        <authorList>
            <person name="Kono N."/>
            <person name="Arakawa K."/>
        </authorList>
    </citation>
    <scope>NUCLEOTIDE SEQUENCE [LARGE SCALE GENOMIC DNA]</scope>
</reference>
<protein>
    <submittedName>
        <fullName evidence="1">Uncharacterized protein</fullName>
    </submittedName>
</protein>
<accession>A0AAV4SJY1</accession>
<sequence>MGEKSVLFCPWKYLFQIVMVVADALPFRGALVSVEPCPLGHDLVKKLLRITSRGLLLPQHQYVADSTLSWNQHLPFLVVGHEDLLYCTTFCPLK</sequence>
<proteinExistence type="predicted"/>
<dbReference type="EMBL" id="BPLQ01008052">
    <property type="protein sequence ID" value="GIY34294.1"/>
    <property type="molecule type" value="Genomic_DNA"/>
</dbReference>
<name>A0AAV4SJY1_9ARAC</name>
<dbReference type="Proteomes" id="UP001054837">
    <property type="component" value="Unassembled WGS sequence"/>
</dbReference>
<organism evidence="1 2">
    <name type="scientific">Caerostris darwini</name>
    <dbReference type="NCBI Taxonomy" id="1538125"/>
    <lineage>
        <taxon>Eukaryota</taxon>
        <taxon>Metazoa</taxon>
        <taxon>Ecdysozoa</taxon>
        <taxon>Arthropoda</taxon>
        <taxon>Chelicerata</taxon>
        <taxon>Arachnida</taxon>
        <taxon>Araneae</taxon>
        <taxon>Araneomorphae</taxon>
        <taxon>Entelegynae</taxon>
        <taxon>Araneoidea</taxon>
        <taxon>Araneidae</taxon>
        <taxon>Caerostris</taxon>
    </lineage>
</organism>
<keyword evidence="2" id="KW-1185">Reference proteome</keyword>
<dbReference type="AlphaFoldDB" id="A0AAV4SJY1"/>